<name>A0A8H4VPM7_9AGAR</name>
<proteinExistence type="predicted"/>
<keyword evidence="2" id="KW-1185">Reference proteome</keyword>
<evidence type="ECO:0000313" key="2">
    <source>
        <dbReference type="Proteomes" id="UP000521872"/>
    </source>
</evidence>
<reference evidence="1 2" key="1">
    <citation type="submission" date="2019-12" db="EMBL/GenBank/DDBJ databases">
        <authorList>
            <person name="Floudas D."/>
            <person name="Bentzer J."/>
            <person name="Ahren D."/>
            <person name="Johansson T."/>
            <person name="Persson P."/>
            <person name="Tunlid A."/>
        </authorList>
    </citation>
    <scope>NUCLEOTIDE SEQUENCE [LARGE SCALE GENOMIC DNA]</scope>
    <source>
        <strain evidence="1 2">CBS 102.39</strain>
    </source>
</reference>
<comment type="caution">
    <text evidence="1">The sequence shown here is derived from an EMBL/GenBank/DDBJ whole genome shotgun (WGS) entry which is preliminary data.</text>
</comment>
<evidence type="ECO:0000313" key="1">
    <source>
        <dbReference type="EMBL" id="KAF4618326.1"/>
    </source>
</evidence>
<dbReference type="EMBL" id="JAACJL010000018">
    <property type="protein sequence ID" value="KAF4618326.1"/>
    <property type="molecule type" value="Genomic_DNA"/>
</dbReference>
<dbReference type="AlphaFoldDB" id="A0A8H4VPM7"/>
<gene>
    <name evidence="1" type="ORF">D9613_011567</name>
</gene>
<dbReference type="Proteomes" id="UP000521872">
    <property type="component" value="Unassembled WGS sequence"/>
</dbReference>
<accession>A0A8H4VPM7</accession>
<protein>
    <submittedName>
        <fullName evidence="1">Uncharacterized protein</fullName>
    </submittedName>
</protein>
<organism evidence="1 2">
    <name type="scientific">Agrocybe pediades</name>
    <dbReference type="NCBI Taxonomy" id="84607"/>
    <lineage>
        <taxon>Eukaryota</taxon>
        <taxon>Fungi</taxon>
        <taxon>Dikarya</taxon>
        <taxon>Basidiomycota</taxon>
        <taxon>Agaricomycotina</taxon>
        <taxon>Agaricomycetes</taxon>
        <taxon>Agaricomycetidae</taxon>
        <taxon>Agaricales</taxon>
        <taxon>Agaricineae</taxon>
        <taxon>Strophariaceae</taxon>
        <taxon>Agrocybe</taxon>
    </lineage>
</organism>
<sequence>MLSALSSATYLEEKLMSRLAMILKVLEDPTMRSNSLSALETSETENHIMGGQNSYIFSMILIPFGTL</sequence>